<dbReference type="InterPro" id="IPR024019">
    <property type="entry name" value="CHP04096"/>
</dbReference>
<sequence>MTVQRERAAKFRGEVSRPARLVLETGLLREGDRFFDYGCGRGVDVHWISKLGFSAHGWDPAYAPDEAFIEAEIVNLGFVINVIEDPDERRETLRSAWELTQRALVVAVRLHSEKGEENWEPYRDGWLTAWKTFQKLFSQQELKDFVESTLGVQPVSLAPGIVLAFPDPADRQQFLQEGRSHRLAGQLAPRRSDELFEKYQTELESLTRFLEAHGRLPEPDEFSTGAQILEELGSIKKAAGIIRRVAGDEAWEEAREARTQDLLVHLGLERLSGLPKFSDLPVALQRDIKAFFGSYKKAQEEAEKLLFKAGSTEEVAKACKEAQCGKLTPEALYLHKSAVETLPPVLRIYEGCARVLLGDIEAEYLIKLNRTKPKISYLLYPEFEQDPHPALKESWVVSLHELSEKHYSFEERENPPILHRKETFIPESHPFWEKFARLTRQEEKWDLFDEPQAIGTRNGWAAKLEEKGAQLRGHRLVRQ</sequence>
<dbReference type="InterPro" id="IPR029063">
    <property type="entry name" value="SAM-dependent_MTases_sf"/>
</dbReference>
<keyword evidence="2" id="KW-1185">Reference proteome</keyword>
<dbReference type="SUPFAM" id="SSF53335">
    <property type="entry name" value="S-adenosyl-L-methionine-dependent methyltransferases"/>
    <property type="match status" value="1"/>
</dbReference>
<dbReference type="NCBIfam" id="TIGR04096">
    <property type="entry name" value="dnd_rel_methyl"/>
    <property type="match status" value="1"/>
</dbReference>
<evidence type="ECO:0000313" key="2">
    <source>
        <dbReference type="Proteomes" id="UP001575181"/>
    </source>
</evidence>
<accession>A0ABV4TQH1</accession>
<dbReference type="GO" id="GO:0008168">
    <property type="term" value="F:methyltransferase activity"/>
    <property type="evidence" value="ECO:0007669"/>
    <property type="project" value="UniProtKB-KW"/>
</dbReference>
<name>A0ABV4TQH1_9GAMM</name>
<dbReference type="EMBL" id="JBGUAW010000001">
    <property type="protein sequence ID" value="MFA9459507.1"/>
    <property type="molecule type" value="Genomic_DNA"/>
</dbReference>
<evidence type="ECO:0000313" key="1">
    <source>
        <dbReference type="EMBL" id="MFA9459507.1"/>
    </source>
</evidence>
<reference evidence="1 2" key="1">
    <citation type="submission" date="2024-08" db="EMBL/GenBank/DDBJ databases">
        <title>Whole-genome sequencing of halo(alkali)philic microorganisms from hypersaline lakes.</title>
        <authorList>
            <person name="Sorokin D.Y."/>
            <person name="Merkel A.Y."/>
            <person name="Messina E."/>
            <person name="Yakimov M."/>
        </authorList>
    </citation>
    <scope>NUCLEOTIDE SEQUENCE [LARGE SCALE GENOMIC DNA]</scope>
    <source>
        <strain evidence="1 2">Cl-TMA</strain>
    </source>
</reference>
<keyword evidence="1" id="KW-0808">Transferase</keyword>
<gene>
    <name evidence="1" type="ORF">ACERLL_01535</name>
</gene>
<comment type="caution">
    <text evidence="1">The sequence shown here is derived from an EMBL/GenBank/DDBJ whole genome shotgun (WGS) entry which is preliminary data.</text>
</comment>
<dbReference type="Gene3D" id="3.40.50.150">
    <property type="entry name" value="Vaccinia Virus protein VP39"/>
    <property type="match status" value="1"/>
</dbReference>
<proteinExistence type="predicted"/>
<dbReference type="Proteomes" id="UP001575181">
    <property type="component" value="Unassembled WGS sequence"/>
</dbReference>
<protein>
    <submittedName>
        <fullName evidence="1">DNA phosphorothioation-associated putative methyltransferase</fullName>
    </submittedName>
</protein>
<dbReference type="RefSeq" id="WP_373654292.1">
    <property type="nucleotide sequence ID" value="NZ_JBGUAW010000001.1"/>
</dbReference>
<keyword evidence="1" id="KW-0489">Methyltransferase</keyword>
<organism evidence="1 2">
    <name type="scientific">Thiohalorhabdus methylotrophus</name>
    <dbReference type="NCBI Taxonomy" id="3242694"/>
    <lineage>
        <taxon>Bacteria</taxon>
        <taxon>Pseudomonadati</taxon>
        <taxon>Pseudomonadota</taxon>
        <taxon>Gammaproteobacteria</taxon>
        <taxon>Thiohalorhabdales</taxon>
        <taxon>Thiohalorhabdaceae</taxon>
        <taxon>Thiohalorhabdus</taxon>
    </lineage>
</organism>
<dbReference type="GO" id="GO:0032259">
    <property type="term" value="P:methylation"/>
    <property type="evidence" value="ECO:0007669"/>
    <property type="project" value="UniProtKB-KW"/>
</dbReference>